<feature type="transmembrane region" description="Helical" evidence="1">
    <location>
        <begin position="26"/>
        <end position="50"/>
    </location>
</feature>
<evidence type="ECO:0000256" key="1">
    <source>
        <dbReference type="SAM" id="Phobius"/>
    </source>
</evidence>
<keyword evidence="1" id="KW-0472">Membrane</keyword>
<name>A0A2P6PDL8_ROSCH</name>
<reference evidence="2 3" key="1">
    <citation type="journal article" date="2018" name="Nat. Genet.">
        <title>The Rosa genome provides new insights in the design of modern roses.</title>
        <authorList>
            <person name="Bendahmane M."/>
        </authorList>
    </citation>
    <scope>NUCLEOTIDE SEQUENCE [LARGE SCALE GENOMIC DNA]</scope>
    <source>
        <strain evidence="3">cv. Old Blush</strain>
    </source>
</reference>
<keyword evidence="1" id="KW-1133">Transmembrane helix</keyword>
<dbReference type="Gramene" id="PRQ20022">
    <property type="protein sequence ID" value="PRQ20022"/>
    <property type="gene ID" value="RchiOBHm_Chr7g0223621"/>
</dbReference>
<protein>
    <submittedName>
        <fullName evidence="2">Uncharacterized protein</fullName>
    </submittedName>
</protein>
<keyword evidence="1" id="KW-0812">Transmembrane</keyword>
<gene>
    <name evidence="2" type="ORF">RchiOBHm_Chr7g0223621</name>
</gene>
<sequence length="51" mass="6089">MECESLVLINGYVGCLIYVNLPRLLIFIWALFVRCLSVILYWYLLFVLYIN</sequence>
<proteinExistence type="predicted"/>
<dbReference type="Proteomes" id="UP000238479">
    <property type="component" value="Chromosome 7"/>
</dbReference>
<dbReference type="EMBL" id="PDCK01000045">
    <property type="protein sequence ID" value="PRQ20022.1"/>
    <property type="molecule type" value="Genomic_DNA"/>
</dbReference>
<evidence type="ECO:0000313" key="2">
    <source>
        <dbReference type="EMBL" id="PRQ20022.1"/>
    </source>
</evidence>
<comment type="caution">
    <text evidence="2">The sequence shown here is derived from an EMBL/GenBank/DDBJ whole genome shotgun (WGS) entry which is preliminary data.</text>
</comment>
<organism evidence="2 3">
    <name type="scientific">Rosa chinensis</name>
    <name type="common">China rose</name>
    <dbReference type="NCBI Taxonomy" id="74649"/>
    <lineage>
        <taxon>Eukaryota</taxon>
        <taxon>Viridiplantae</taxon>
        <taxon>Streptophyta</taxon>
        <taxon>Embryophyta</taxon>
        <taxon>Tracheophyta</taxon>
        <taxon>Spermatophyta</taxon>
        <taxon>Magnoliopsida</taxon>
        <taxon>eudicotyledons</taxon>
        <taxon>Gunneridae</taxon>
        <taxon>Pentapetalae</taxon>
        <taxon>rosids</taxon>
        <taxon>fabids</taxon>
        <taxon>Rosales</taxon>
        <taxon>Rosaceae</taxon>
        <taxon>Rosoideae</taxon>
        <taxon>Rosoideae incertae sedis</taxon>
        <taxon>Rosa</taxon>
    </lineage>
</organism>
<keyword evidence="3" id="KW-1185">Reference proteome</keyword>
<accession>A0A2P6PDL8</accession>
<dbReference type="AlphaFoldDB" id="A0A2P6PDL8"/>
<evidence type="ECO:0000313" key="3">
    <source>
        <dbReference type="Proteomes" id="UP000238479"/>
    </source>
</evidence>